<dbReference type="InterPro" id="IPR029480">
    <property type="entry name" value="Transpos_assoc"/>
</dbReference>
<accession>A0A811NMH9</accession>
<proteinExistence type="predicted"/>
<evidence type="ECO:0000313" key="2">
    <source>
        <dbReference type="EMBL" id="CAD6226170.1"/>
    </source>
</evidence>
<keyword evidence="3" id="KW-1185">Reference proteome</keyword>
<sequence>MEDRSRWMYLRNCTCEEYLGGLNSFLTVAEADMLNGQKSSMWCPCVDCENEKQYSNYMTVHAHLIIRGFMDDYRYWNKHEEEGVNDRDQAQAAGQHDCEEVLHETYAGGEEAPFDNQDLCDKDVAEIVANYDAVHLAENLDEMKVRDAFGFEEYTVKFHSNTK</sequence>
<dbReference type="AlphaFoldDB" id="A0A811NMH9"/>
<dbReference type="Pfam" id="PF13963">
    <property type="entry name" value="Transpos_assoc"/>
    <property type="match status" value="1"/>
</dbReference>
<gene>
    <name evidence="2" type="ORF">NCGR_LOCUS18042</name>
</gene>
<evidence type="ECO:0000313" key="3">
    <source>
        <dbReference type="Proteomes" id="UP000604825"/>
    </source>
</evidence>
<name>A0A811NMH9_9POAL</name>
<organism evidence="2 3">
    <name type="scientific">Miscanthus lutarioriparius</name>
    <dbReference type="NCBI Taxonomy" id="422564"/>
    <lineage>
        <taxon>Eukaryota</taxon>
        <taxon>Viridiplantae</taxon>
        <taxon>Streptophyta</taxon>
        <taxon>Embryophyta</taxon>
        <taxon>Tracheophyta</taxon>
        <taxon>Spermatophyta</taxon>
        <taxon>Magnoliopsida</taxon>
        <taxon>Liliopsida</taxon>
        <taxon>Poales</taxon>
        <taxon>Poaceae</taxon>
        <taxon>PACMAD clade</taxon>
        <taxon>Panicoideae</taxon>
        <taxon>Andropogonodae</taxon>
        <taxon>Andropogoneae</taxon>
        <taxon>Saccharinae</taxon>
        <taxon>Miscanthus</taxon>
    </lineage>
</organism>
<dbReference type="EMBL" id="CAJGYO010000004">
    <property type="protein sequence ID" value="CAD6226170.1"/>
    <property type="molecule type" value="Genomic_DNA"/>
</dbReference>
<feature type="domain" description="Transposase-associated" evidence="1">
    <location>
        <begin position="6"/>
        <end position="81"/>
    </location>
</feature>
<evidence type="ECO:0000259" key="1">
    <source>
        <dbReference type="Pfam" id="PF13963"/>
    </source>
</evidence>
<dbReference type="Proteomes" id="UP000604825">
    <property type="component" value="Unassembled WGS sequence"/>
</dbReference>
<protein>
    <recommendedName>
        <fullName evidence="1">Transposase-associated domain-containing protein</fullName>
    </recommendedName>
</protein>
<reference evidence="2" key="1">
    <citation type="submission" date="2020-10" db="EMBL/GenBank/DDBJ databases">
        <authorList>
            <person name="Han B."/>
            <person name="Lu T."/>
            <person name="Zhao Q."/>
            <person name="Huang X."/>
            <person name="Zhao Y."/>
        </authorList>
    </citation>
    <scope>NUCLEOTIDE SEQUENCE</scope>
</reference>
<dbReference type="OrthoDB" id="686166at2759"/>
<comment type="caution">
    <text evidence="2">The sequence shown here is derived from an EMBL/GenBank/DDBJ whole genome shotgun (WGS) entry which is preliminary data.</text>
</comment>